<feature type="region of interest" description="Disordered" evidence="1">
    <location>
        <begin position="1"/>
        <end position="37"/>
    </location>
</feature>
<evidence type="ECO:0000313" key="4">
    <source>
        <dbReference type="EMBL" id="KAF8471361.1"/>
    </source>
</evidence>
<dbReference type="Proteomes" id="UP000759537">
    <property type="component" value="Unassembled WGS sequence"/>
</dbReference>
<feature type="transmembrane region" description="Helical" evidence="2">
    <location>
        <begin position="65"/>
        <end position="87"/>
    </location>
</feature>
<organism evidence="4 5">
    <name type="scientific">Russula ochroleuca</name>
    <dbReference type="NCBI Taxonomy" id="152965"/>
    <lineage>
        <taxon>Eukaryota</taxon>
        <taxon>Fungi</taxon>
        <taxon>Dikarya</taxon>
        <taxon>Basidiomycota</taxon>
        <taxon>Agaricomycotina</taxon>
        <taxon>Agaricomycetes</taxon>
        <taxon>Russulales</taxon>
        <taxon>Russulaceae</taxon>
        <taxon>Russula</taxon>
    </lineage>
</organism>
<evidence type="ECO:0000259" key="3">
    <source>
        <dbReference type="Pfam" id="PF20153"/>
    </source>
</evidence>
<proteinExistence type="predicted"/>
<feature type="transmembrane region" description="Helical" evidence="2">
    <location>
        <begin position="236"/>
        <end position="255"/>
    </location>
</feature>
<accession>A0A9P5JZM8</accession>
<evidence type="ECO:0000256" key="1">
    <source>
        <dbReference type="SAM" id="MobiDB-lite"/>
    </source>
</evidence>
<feature type="compositionally biased region" description="Basic and acidic residues" evidence="1">
    <location>
        <begin position="10"/>
        <end position="22"/>
    </location>
</feature>
<dbReference type="Pfam" id="PF20153">
    <property type="entry name" value="DUF6535"/>
    <property type="match status" value="1"/>
</dbReference>
<comment type="caution">
    <text evidence="4">The sequence shown here is derived from an EMBL/GenBank/DDBJ whole genome shotgun (WGS) entry which is preliminary data.</text>
</comment>
<feature type="domain" description="DUF6535" evidence="3">
    <location>
        <begin position="45"/>
        <end position="225"/>
    </location>
</feature>
<evidence type="ECO:0000313" key="5">
    <source>
        <dbReference type="Proteomes" id="UP000759537"/>
    </source>
</evidence>
<feature type="transmembrane region" description="Helical" evidence="2">
    <location>
        <begin position="135"/>
        <end position="157"/>
    </location>
</feature>
<dbReference type="InterPro" id="IPR045338">
    <property type="entry name" value="DUF6535"/>
</dbReference>
<sequence>MSRPIFQQEDLERGNERLDGRRSSPNQPLQGEPNFGDSSWPLFSMYSKAADVEDKKKVDQWQKDADGILIFTGLFSAAVAQLLSITVPDLRPNSQDTSAFYLGNIYGVLTDPNPNATRASIPSVSQPPPFSPPTYAVWVNSLWFLSLVIGLTCALLATSVHQWSRRYITVTQPAWCSPEKRAKMRAFFAEGVDTMHIPWAVEVLPMLLHLSVFLFFGGLVIFLFNVDHGVFSSVMWWIGLFSIVYGLITVMPIVRHSSPYYTPPSQPAWYLYAGMKFVLFKILASKFGMSGTLGSWGRFLDLRDHYHRRISGGLEKAVEKMVSERSSEMDIRIFDWTMGVLGELREDDSQEKFFEAVPGFFSSKLVKHLEGDFPEDILNRFWSSLNRFMDRTLSSDSVVDSVKTRRVNTYRDIISKIPFPLTSFERDEEHLLNEFPINFSQALRRLLDRTLSVTESVTGKSSQLVTCLDAAHAALGFDGVSHILWDILNGRWPELLQSAEIGHSLRRWSSKIDERHTPEVRRIVTQIVVGVRERDEGWISLVKAEFAVPDRDIRGYISHGDPVKDSVLLSILIHVTREALYTGSWTPFVLSSLSKFSIQDTLPELQQAFCALWNDILLEARDGGEDHVYVKLLREIRLAYIDLHRGTDAAPTFPAATYYFDPVLVQPSSYRYCAITGHQQLLSVYTPSLIVPFEASLTHLDQSPAASRPHPSPVGDHTPDGSTASQQPKEESVIVEPPSSADHTPDPSYTQAFRVTPLLPTANSVHVAHATSGPSVPGSITRDLKRLVPGEASHGPSQSAPSSAEIAATYFVRSEDPTTQMHTGESGETYQQGTVTSRDSESLSTVYPIPRSMPTVSPTIVVSEPPSSPILLPALSSGMTTSGLHLSVESAPIQPDFPHALRSPSSFLTTVTPRISQVTSSIVTPNPHDDGHDLGPPIPITLPNLGQTAVPAHDIVADTLPLEDQLPHDPDEL</sequence>
<dbReference type="AlphaFoldDB" id="A0A9P5JZM8"/>
<feature type="region of interest" description="Disordered" evidence="1">
    <location>
        <begin position="818"/>
        <end position="850"/>
    </location>
</feature>
<protein>
    <recommendedName>
        <fullName evidence="3">DUF6535 domain-containing protein</fullName>
    </recommendedName>
</protein>
<dbReference type="OrthoDB" id="3221808at2759"/>
<keyword evidence="2" id="KW-1133">Transmembrane helix</keyword>
<feature type="compositionally biased region" description="Polar residues" evidence="1">
    <location>
        <begin position="818"/>
        <end position="845"/>
    </location>
</feature>
<keyword evidence="2" id="KW-0472">Membrane</keyword>
<feature type="transmembrane region" description="Helical" evidence="2">
    <location>
        <begin position="203"/>
        <end position="224"/>
    </location>
</feature>
<name>A0A9P5JZM8_9AGAM</name>
<reference evidence="4" key="2">
    <citation type="journal article" date="2020" name="Nat. Commun.">
        <title>Large-scale genome sequencing of mycorrhizal fungi provides insights into the early evolution of symbiotic traits.</title>
        <authorList>
            <person name="Miyauchi S."/>
            <person name="Kiss E."/>
            <person name="Kuo A."/>
            <person name="Drula E."/>
            <person name="Kohler A."/>
            <person name="Sanchez-Garcia M."/>
            <person name="Morin E."/>
            <person name="Andreopoulos B."/>
            <person name="Barry K.W."/>
            <person name="Bonito G."/>
            <person name="Buee M."/>
            <person name="Carver A."/>
            <person name="Chen C."/>
            <person name="Cichocki N."/>
            <person name="Clum A."/>
            <person name="Culley D."/>
            <person name="Crous P.W."/>
            <person name="Fauchery L."/>
            <person name="Girlanda M."/>
            <person name="Hayes R.D."/>
            <person name="Keri Z."/>
            <person name="LaButti K."/>
            <person name="Lipzen A."/>
            <person name="Lombard V."/>
            <person name="Magnuson J."/>
            <person name="Maillard F."/>
            <person name="Murat C."/>
            <person name="Nolan M."/>
            <person name="Ohm R.A."/>
            <person name="Pangilinan J."/>
            <person name="Pereira M.F."/>
            <person name="Perotto S."/>
            <person name="Peter M."/>
            <person name="Pfister S."/>
            <person name="Riley R."/>
            <person name="Sitrit Y."/>
            <person name="Stielow J.B."/>
            <person name="Szollosi G."/>
            <person name="Zifcakova L."/>
            <person name="Stursova M."/>
            <person name="Spatafora J.W."/>
            <person name="Tedersoo L."/>
            <person name="Vaario L.M."/>
            <person name="Yamada A."/>
            <person name="Yan M."/>
            <person name="Wang P."/>
            <person name="Xu J."/>
            <person name="Bruns T."/>
            <person name="Baldrian P."/>
            <person name="Vilgalys R."/>
            <person name="Dunand C."/>
            <person name="Henrissat B."/>
            <person name="Grigoriev I.V."/>
            <person name="Hibbett D."/>
            <person name="Nagy L.G."/>
            <person name="Martin F.M."/>
        </authorList>
    </citation>
    <scope>NUCLEOTIDE SEQUENCE</scope>
    <source>
        <strain evidence="4">Prilba</strain>
    </source>
</reference>
<keyword evidence="2" id="KW-0812">Transmembrane</keyword>
<feature type="region of interest" description="Disordered" evidence="1">
    <location>
        <begin position="701"/>
        <end position="750"/>
    </location>
</feature>
<keyword evidence="5" id="KW-1185">Reference proteome</keyword>
<dbReference type="EMBL" id="WHVB01000023">
    <property type="protein sequence ID" value="KAF8471361.1"/>
    <property type="molecule type" value="Genomic_DNA"/>
</dbReference>
<evidence type="ECO:0000256" key="2">
    <source>
        <dbReference type="SAM" id="Phobius"/>
    </source>
</evidence>
<reference evidence="4" key="1">
    <citation type="submission" date="2019-10" db="EMBL/GenBank/DDBJ databases">
        <authorList>
            <consortium name="DOE Joint Genome Institute"/>
            <person name="Kuo A."/>
            <person name="Miyauchi S."/>
            <person name="Kiss E."/>
            <person name="Drula E."/>
            <person name="Kohler A."/>
            <person name="Sanchez-Garcia M."/>
            <person name="Andreopoulos B."/>
            <person name="Barry K.W."/>
            <person name="Bonito G."/>
            <person name="Buee M."/>
            <person name="Carver A."/>
            <person name="Chen C."/>
            <person name="Cichocki N."/>
            <person name="Clum A."/>
            <person name="Culley D."/>
            <person name="Crous P.W."/>
            <person name="Fauchery L."/>
            <person name="Girlanda M."/>
            <person name="Hayes R."/>
            <person name="Keri Z."/>
            <person name="LaButti K."/>
            <person name="Lipzen A."/>
            <person name="Lombard V."/>
            <person name="Magnuson J."/>
            <person name="Maillard F."/>
            <person name="Morin E."/>
            <person name="Murat C."/>
            <person name="Nolan M."/>
            <person name="Ohm R."/>
            <person name="Pangilinan J."/>
            <person name="Pereira M."/>
            <person name="Perotto S."/>
            <person name="Peter M."/>
            <person name="Riley R."/>
            <person name="Sitrit Y."/>
            <person name="Stielow B."/>
            <person name="Szollosi G."/>
            <person name="Zifcakova L."/>
            <person name="Stursova M."/>
            <person name="Spatafora J.W."/>
            <person name="Tedersoo L."/>
            <person name="Vaario L.-M."/>
            <person name="Yamada A."/>
            <person name="Yan M."/>
            <person name="Wang P."/>
            <person name="Xu J."/>
            <person name="Bruns T."/>
            <person name="Baldrian P."/>
            <person name="Vilgalys R."/>
            <person name="Henrissat B."/>
            <person name="Grigoriev I.V."/>
            <person name="Hibbett D."/>
            <person name="Nagy L.G."/>
            <person name="Martin F.M."/>
        </authorList>
    </citation>
    <scope>NUCLEOTIDE SEQUENCE</scope>
    <source>
        <strain evidence="4">Prilba</strain>
    </source>
</reference>
<gene>
    <name evidence="4" type="ORF">DFH94DRAFT_810987</name>
</gene>